<keyword evidence="8" id="KW-1185">Reference proteome</keyword>
<feature type="compositionally biased region" description="Polar residues" evidence="4">
    <location>
        <begin position="782"/>
        <end position="795"/>
    </location>
</feature>
<evidence type="ECO:0000256" key="2">
    <source>
        <dbReference type="ARBA" id="ARBA00022840"/>
    </source>
</evidence>
<dbReference type="CDD" id="cd19481">
    <property type="entry name" value="RecA-like_protease"/>
    <property type="match status" value="1"/>
</dbReference>
<dbReference type="AlphaFoldDB" id="A0A8U0A5X3"/>
<dbReference type="SUPFAM" id="SSF48371">
    <property type="entry name" value="ARM repeat"/>
    <property type="match status" value="1"/>
</dbReference>
<dbReference type="GeneID" id="71926907"/>
<dbReference type="InterPro" id="IPR016024">
    <property type="entry name" value="ARM-type_fold"/>
</dbReference>
<keyword evidence="1" id="KW-0547">Nucleotide-binding</keyword>
<evidence type="ECO:0000313" key="8">
    <source>
        <dbReference type="Proteomes" id="UP000831768"/>
    </source>
</evidence>
<dbReference type="Gene3D" id="3.40.50.300">
    <property type="entry name" value="P-loop containing nucleotide triphosphate hydrolases"/>
    <property type="match status" value="2"/>
</dbReference>
<dbReference type="PANTHER" id="PTHR23077:SF171">
    <property type="entry name" value="NUCLEAR VALOSIN-CONTAINING PROTEIN-LIKE"/>
    <property type="match status" value="1"/>
</dbReference>
<evidence type="ECO:0000256" key="1">
    <source>
        <dbReference type="ARBA" id="ARBA00022741"/>
    </source>
</evidence>
<keyword evidence="5" id="KW-0812">Transmembrane</keyword>
<dbReference type="EMBL" id="CP096019">
    <property type="protein sequence ID" value="UPM43353.1"/>
    <property type="molecule type" value="Genomic_DNA"/>
</dbReference>
<dbReference type="InterPro" id="IPR003593">
    <property type="entry name" value="AAA+_ATPase"/>
</dbReference>
<dbReference type="SMART" id="SM00382">
    <property type="entry name" value="AAA"/>
    <property type="match status" value="2"/>
</dbReference>
<name>A0A8U0A5X3_9EURY</name>
<dbReference type="InterPro" id="IPR027417">
    <property type="entry name" value="P-loop_NTPase"/>
</dbReference>
<evidence type="ECO:0000259" key="6">
    <source>
        <dbReference type="SMART" id="SM00382"/>
    </source>
</evidence>
<dbReference type="Proteomes" id="UP000831768">
    <property type="component" value="Chromosome"/>
</dbReference>
<dbReference type="RefSeq" id="WP_247994020.1">
    <property type="nucleotide sequence ID" value="NZ_CP096019.1"/>
</dbReference>
<reference evidence="7" key="1">
    <citation type="submission" date="2022-04" db="EMBL/GenBank/DDBJ databases">
        <title>Halocatena sp. nov., isolated from a salt lake.</title>
        <authorList>
            <person name="Cui H.-L."/>
        </authorList>
    </citation>
    <scope>NUCLEOTIDE SEQUENCE</scope>
    <source>
        <strain evidence="7">AD-1</strain>
    </source>
</reference>
<dbReference type="SUPFAM" id="SSF52540">
    <property type="entry name" value="P-loop containing nucleoside triphosphate hydrolases"/>
    <property type="match status" value="2"/>
</dbReference>
<dbReference type="InterPro" id="IPR003959">
    <property type="entry name" value="ATPase_AAA_core"/>
</dbReference>
<evidence type="ECO:0000256" key="5">
    <source>
        <dbReference type="SAM" id="Phobius"/>
    </source>
</evidence>
<keyword evidence="2" id="KW-0067">ATP-binding</keyword>
<gene>
    <name evidence="7" type="ORF">MW046_02630</name>
</gene>
<dbReference type="InterPro" id="IPR050168">
    <property type="entry name" value="AAA_ATPase_domain"/>
</dbReference>
<dbReference type="Gene3D" id="1.25.10.10">
    <property type="entry name" value="Leucine-rich Repeat Variant"/>
    <property type="match status" value="1"/>
</dbReference>
<dbReference type="Gene3D" id="1.10.8.60">
    <property type="match status" value="2"/>
</dbReference>
<dbReference type="KEGG" id="haad:MW046_02630"/>
<feature type="transmembrane region" description="Helical" evidence="5">
    <location>
        <begin position="12"/>
        <end position="31"/>
    </location>
</feature>
<organism evidence="7 8">
    <name type="scientific">Halocatena salina</name>
    <dbReference type="NCBI Taxonomy" id="2934340"/>
    <lineage>
        <taxon>Archaea</taxon>
        <taxon>Methanobacteriati</taxon>
        <taxon>Methanobacteriota</taxon>
        <taxon>Stenosarchaea group</taxon>
        <taxon>Halobacteria</taxon>
        <taxon>Halobacteriales</taxon>
        <taxon>Natronomonadaceae</taxon>
        <taxon>Halocatena</taxon>
    </lineage>
</organism>
<dbReference type="InterPro" id="IPR011989">
    <property type="entry name" value="ARM-like"/>
</dbReference>
<keyword evidence="5" id="KW-0472">Membrane</keyword>
<feature type="transmembrane region" description="Helical" evidence="5">
    <location>
        <begin position="43"/>
        <end position="65"/>
    </location>
</feature>
<evidence type="ECO:0000313" key="7">
    <source>
        <dbReference type="EMBL" id="UPM43353.1"/>
    </source>
</evidence>
<evidence type="ECO:0000256" key="4">
    <source>
        <dbReference type="SAM" id="MobiDB-lite"/>
    </source>
</evidence>
<feature type="domain" description="AAA+ ATPase" evidence="6">
    <location>
        <begin position="589"/>
        <end position="726"/>
    </location>
</feature>
<keyword evidence="3" id="KW-0175">Coiled coil</keyword>
<protein>
    <submittedName>
        <fullName evidence="7">AAA family ATPase</fullName>
    </submittedName>
</protein>
<dbReference type="GO" id="GO:0016887">
    <property type="term" value="F:ATP hydrolysis activity"/>
    <property type="evidence" value="ECO:0007669"/>
    <property type="project" value="InterPro"/>
</dbReference>
<keyword evidence="5" id="KW-1133">Transmembrane helix</keyword>
<accession>A0A8U0A5X3</accession>
<dbReference type="FunFam" id="3.40.50.300:FF:001025">
    <property type="entry name" value="ATPase family, AAA domain-containing 2B"/>
    <property type="match status" value="1"/>
</dbReference>
<dbReference type="GO" id="GO:0005524">
    <property type="term" value="F:ATP binding"/>
    <property type="evidence" value="ECO:0007669"/>
    <property type="project" value="UniProtKB-KW"/>
</dbReference>
<evidence type="ECO:0000256" key="3">
    <source>
        <dbReference type="ARBA" id="ARBA00023054"/>
    </source>
</evidence>
<dbReference type="PANTHER" id="PTHR23077">
    <property type="entry name" value="AAA-FAMILY ATPASE"/>
    <property type="match status" value="1"/>
</dbReference>
<sequence>MSVRWTDQRMIRLGIGFALIFIVIIIAQRIFDTFFDQLAPSTAAKNVVLIVVIVILAAIFYFYVLRTLWNGRLRKRAQELQERSTPEAGAEAISLLGRRDKQVRTVAASVIAHSCRGAPGKVVKQSSKDAEEIVARLVRRLGDSVGNVRANAAVALKFFARDYPDAVIEHADAVQNALTSSDSSVQTHTALAAGNLVAAFPDRADQFREPLSELCSDEDPEVRGAACVAFGHFPGSIPPDLNELSDDPSPVVSEAVAVAQAMSNGDPHAANQLFAGVATGRSTSQTELVDNSPDLDFDDVAGMESLKETLRRQIIEPFSGNNVFEKYGVAADNGVLFHGPPGTGKTHISKCLAGEIGCQYISIDGGSIDRQRGNVMAQLFEEARQNQPCLVFIDEIDAIASDRSGIHQRPEDTKLISQLLSELSTLGSEDDIVVIGATNAPESMDDAMLRTGRFDSKIHVPPPDAEARIAIFNQHMSAPIDAIDLDQFKRNTDGLVASDMVEVARRASVKAATREQETGRESVVTESDLFSAIDEITSQQGMTGSYVQRSPAMDFSDVVGADELKDQLRRTIIDPLTQPEFHEEYGLGVENGVLLHGPPGTGKTYVSKCLAGELDCSFISIKASDLVSKWIGEGAQNVGAMFEEARQNQPCLVFIDEIDALATDRNVHQVKSERQMVNQFLAELSQLNDDDEDVVVIGATNKVDDIDPAMLRTGRFSELIEVPPPDTDTRIALFDASLSAPTDGLSLDDVGAMTEGFVASDIEHAAELSARKAMQRAKTGSGPKNVTQRDVTESVQEIRASLDKR</sequence>
<dbReference type="Pfam" id="PF00004">
    <property type="entry name" value="AAA"/>
    <property type="match status" value="2"/>
</dbReference>
<feature type="domain" description="AAA+ ATPase" evidence="6">
    <location>
        <begin position="331"/>
        <end position="464"/>
    </location>
</feature>
<proteinExistence type="predicted"/>
<feature type="region of interest" description="Disordered" evidence="4">
    <location>
        <begin position="775"/>
        <end position="805"/>
    </location>
</feature>